<proteinExistence type="predicted"/>
<keyword evidence="2" id="KW-1185">Reference proteome</keyword>
<dbReference type="EMBL" id="MU151077">
    <property type="protein sequence ID" value="KAF9451987.1"/>
    <property type="molecule type" value="Genomic_DNA"/>
</dbReference>
<dbReference type="OrthoDB" id="3258172at2759"/>
<dbReference type="AlphaFoldDB" id="A0A9P6C531"/>
<sequence length="87" mass="9739">MSQPEHGIPVVLRKINESMAGKKLRLVGRMLWYEAMSGLVALVDGDRAVLVDVSLCITPKSTWVQEYLCQLVVLGHLELCEVSHLTY</sequence>
<comment type="caution">
    <text evidence="1">The sequence shown here is derived from an EMBL/GenBank/DDBJ whole genome shotgun (WGS) entry which is preliminary data.</text>
</comment>
<gene>
    <name evidence="1" type="ORF">P691DRAFT_661982</name>
</gene>
<reference evidence="1" key="1">
    <citation type="submission" date="2020-11" db="EMBL/GenBank/DDBJ databases">
        <authorList>
            <consortium name="DOE Joint Genome Institute"/>
            <person name="Ahrendt S."/>
            <person name="Riley R."/>
            <person name="Andreopoulos W."/>
            <person name="Labutti K."/>
            <person name="Pangilinan J."/>
            <person name="Ruiz-Duenas F.J."/>
            <person name="Barrasa J.M."/>
            <person name="Sanchez-Garcia M."/>
            <person name="Camarero S."/>
            <person name="Miyauchi S."/>
            <person name="Serrano A."/>
            <person name="Linde D."/>
            <person name="Babiker R."/>
            <person name="Drula E."/>
            <person name="Ayuso-Fernandez I."/>
            <person name="Pacheco R."/>
            <person name="Padilla G."/>
            <person name="Ferreira P."/>
            <person name="Barriuso J."/>
            <person name="Kellner H."/>
            <person name="Castanera R."/>
            <person name="Alfaro M."/>
            <person name="Ramirez L."/>
            <person name="Pisabarro A.G."/>
            <person name="Kuo A."/>
            <person name="Tritt A."/>
            <person name="Lipzen A."/>
            <person name="He G."/>
            <person name="Yan M."/>
            <person name="Ng V."/>
            <person name="Cullen D."/>
            <person name="Martin F."/>
            <person name="Rosso M.-N."/>
            <person name="Henrissat B."/>
            <person name="Hibbett D."/>
            <person name="Martinez A.T."/>
            <person name="Grigoriev I.V."/>
        </authorList>
    </citation>
    <scope>NUCLEOTIDE SEQUENCE</scope>
    <source>
        <strain evidence="1">MF-IS2</strain>
    </source>
</reference>
<protein>
    <submittedName>
        <fullName evidence="1">Uncharacterized protein</fullName>
    </submittedName>
</protein>
<accession>A0A9P6C531</accession>
<name>A0A9P6C531_9AGAR</name>
<dbReference type="Proteomes" id="UP000807342">
    <property type="component" value="Unassembled WGS sequence"/>
</dbReference>
<evidence type="ECO:0000313" key="1">
    <source>
        <dbReference type="EMBL" id="KAF9451987.1"/>
    </source>
</evidence>
<evidence type="ECO:0000313" key="2">
    <source>
        <dbReference type="Proteomes" id="UP000807342"/>
    </source>
</evidence>
<organism evidence="1 2">
    <name type="scientific">Macrolepiota fuliginosa MF-IS2</name>
    <dbReference type="NCBI Taxonomy" id="1400762"/>
    <lineage>
        <taxon>Eukaryota</taxon>
        <taxon>Fungi</taxon>
        <taxon>Dikarya</taxon>
        <taxon>Basidiomycota</taxon>
        <taxon>Agaricomycotina</taxon>
        <taxon>Agaricomycetes</taxon>
        <taxon>Agaricomycetidae</taxon>
        <taxon>Agaricales</taxon>
        <taxon>Agaricineae</taxon>
        <taxon>Agaricaceae</taxon>
        <taxon>Macrolepiota</taxon>
    </lineage>
</organism>